<proteinExistence type="predicted"/>
<reference evidence="1" key="1">
    <citation type="submission" date="2019-03" db="EMBL/GenBank/DDBJ databases">
        <title>Single cell metagenomics reveals metabolic interactions within the superorganism composed of flagellate Streblomastix strix and complex community of Bacteroidetes bacteria on its surface.</title>
        <authorList>
            <person name="Treitli S.C."/>
            <person name="Kolisko M."/>
            <person name="Husnik F."/>
            <person name="Keeling P."/>
            <person name="Hampl V."/>
        </authorList>
    </citation>
    <scope>NUCLEOTIDE SEQUENCE</scope>
    <source>
        <strain evidence="1">STM</strain>
    </source>
</reference>
<feature type="non-terminal residue" evidence="1">
    <location>
        <position position="33"/>
    </location>
</feature>
<dbReference type="EMBL" id="SNRY01006163">
    <property type="protein sequence ID" value="KAA6313206.1"/>
    <property type="molecule type" value="Genomic_DNA"/>
</dbReference>
<comment type="caution">
    <text evidence="1">The sequence shown here is derived from an EMBL/GenBank/DDBJ whole genome shotgun (WGS) entry which is preliminary data.</text>
</comment>
<evidence type="ECO:0000313" key="1">
    <source>
        <dbReference type="EMBL" id="KAA6313206.1"/>
    </source>
</evidence>
<sequence>MNDMLNFCQLTSSVREIAVEAGQFLRKERKDFH</sequence>
<gene>
    <name evidence="1" type="ORF">EZS27_035984</name>
</gene>
<dbReference type="AlphaFoldDB" id="A0A5J4PU91"/>
<accession>A0A5J4PU91</accession>
<name>A0A5J4PU91_9ZZZZ</name>
<organism evidence="1">
    <name type="scientific">termite gut metagenome</name>
    <dbReference type="NCBI Taxonomy" id="433724"/>
    <lineage>
        <taxon>unclassified sequences</taxon>
        <taxon>metagenomes</taxon>
        <taxon>organismal metagenomes</taxon>
    </lineage>
</organism>
<protein>
    <submittedName>
        <fullName evidence="1">Uncharacterized protein</fullName>
    </submittedName>
</protein>